<evidence type="ECO:0000313" key="2">
    <source>
        <dbReference type="Proteomes" id="UP000308197"/>
    </source>
</evidence>
<evidence type="ECO:0000313" key="1">
    <source>
        <dbReference type="EMBL" id="TFK78861.1"/>
    </source>
</evidence>
<feature type="non-terminal residue" evidence="1">
    <location>
        <position position="1"/>
    </location>
</feature>
<organism evidence="1 2">
    <name type="scientific">Polyporus arcularius HHB13444</name>
    <dbReference type="NCBI Taxonomy" id="1314778"/>
    <lineage>
        <taxon>Eukaryota</taxon>
        <taxon>Fungi</taxon>
        <taxon>Dikarya</taxon>
        <taxon>Basidiomycota</taxon>
        <taxon>Agaricomycotina</taxon>
        <taxon>Agaricomycetes</taxon>
        <taxon>Polyporales</taxon>
        <taxon>Polyporaceae</taxon>
        <taxon>Polyporus</taxon>
    </lineage>
</organism>
<gene>
    <name evidence="1" type="ORF">K466DRAFT_441144</name>
</gene>
<dbReference type="AlphaFoldDB" id="A0A5C3NMD9"/>
<feature type="non-terminal residue" evidence="1">
    <location>
        <position position="397"/>
    </location>
</feature>
<reference evidence="1 2" key="1">
    <citation type="journal article" date="2019" name="Nat. Ecol. Evol.">
        <title>Megaphylogeny resolves global patterns of mushroom evolution.</title>
        <authorList>
            <person name="Varga T."/>
            <person name="Krizsan K."/>
            <person name="Foldi C."/>
            <person name="Dima B."/>
            <person name="Sanchez-Garcia M."/>
            <person name="Sanchez-Ramirez S."/>
            <person name="Szollosi G.J."/>
            <person name="Szarkandi J.G."/>
            <person name="Papp V."/>
            <person name="Albert L."/>
            <person name="Andreopoulos W."/>
            <person name="Angelini C."/>
            <person name="Antonin V."/>
            <person name="Barry K.W."/>
            <person name="Bougher N.L."/>
            <person name="Buchanan P."/>
            <person name="Buyck B."/>
            <person name="Bense V."/>
            <person name="Catcheside P."/>
            <person name="Chovatia M."/>
            <person name="Cooper J."/>
            <person name="Damon W."/>
            <person name="Desjardin D."/>
            <person name="Finy P."/>
            <person name="Geml J."/>
            <person name="Haridas S."/>
            <person name="Hughes K."/>
            <person name="Justo A."/>
            <person name="Karasinski D."/>
            <person name="Kautmanova I."/>
            <person name="Kiss B."/>
            <person name="Kocsube S."/>
            <person name="Kotiranta H."/>
            <person name="LaButti K.M."/>
            <person name="Lechner B.E."/>
            <person name="Liimatainen K."/>
            <person name="Lipzen A."/>
            <person name="Lukacs Z."/>
            <person name="Mihaltcheva S."/>
            <person name="Morgado L.N."/>
            <person name="Niskanen T."/>
            <person name="Noordeloos M.E."/>
            <person name="Ohm R.A."/>
            <person name="Ortiz-Santana B."/>
            <person name="Ovrebo C."/>
            <person name="Racz N."/>
            <person name="Riley R."/>
            <person name="Savchenko A."/>
            <person name="Shiryaev A."/>
            <person name="Soop K."/>
            <person name="Spirin V."/>
            <person name="Szebenyi C."/>
            <person name="Tomsovsky M."/>
            <person name="Tulloss R.E."/>
            <person name="Uehling J."/>
            <person name="Grigoriev I.V."/>
            <person name="Vagvolgyi C."/>
            <person name="Papp T."/>
            <person name="Martin F.M."/>
            <person name="Miettinen O."/>
            <person name="Hibbett D.S."/>
            <person name="Nagy L.G."/>
        </authorList>
    </citation>
    <scope>NUCLEOTIDE SEQUENCE [LARGE SCALE GENOMIC DNA]</scope>
    <source>
        <strain evidence="1 2">HHB13444</strain>
    </source>
</reference>
<accession>A0A5C3NMD9</accession>
<name>A0A5C3NMD9_9APHY</name>
<dbReference type="Proteomes" id="UP000308197">
    <property type="component" value="Unassembled WGS sequence"/>
</dbReference>
<sequence>KIYVCLQDTTPEAMEDYYRYLADANFPEGTDAGVAAAGFLPLYPGDYVLMRDIHGDGRPENDSMQLWVMAESLIPGEYQKAMDDAREAALGPREDRTPDKPTLVDGVYQGGTLWERHRRAVHVSTSERCYTLVQSYQAPRNLAAMPLAIACLEAGCDKICHALKVQAEVTNLPRVGYEGNYAFPTAQFNISSTKLADALALPQLKIDLGGFGGKHIDDNDSAGGVTCMITYSDLDESDHPGYFMVGDLGVAIAMMDGSALQTFAALPGGRFLYMPPEYIDPHFDDAPIISNIASWITSGAYLTSPAAFLQHYYQTMCQLMYHLARQVPDKAKMRVDFKKLAECFSMVDDSGATIQPDFWELHPGSTARSSTLGCTRKEAAVAWDEHKLRQGRFIPHV</sequence>
<dbReference type="InParanoid" id="A0A5C3NMD9"/>
<dbReference type="EMBL" id="ML212284">
    <property type="protein sequence ID" value="TFK78861.1"/>
    <property type="molecule type" value="Genomic_DNA"/>
</dbReference>
<keyword evidence="2" id="KW-1185">Reference proteome</keyword>
<protein>
    <submittedName>
        <fullName evidence="1">Uncharacterized protein</fullName>
    </submittedName>
</protein>
<proteinExistence type="predicted"/>